<feature type="transmembrane region" description="Helical" evidence="1">
    <location>
        <begin position="178"/>
        <end position="201"/>
    </location>
</feature>
<dbReference type="KEGG" id="sre:PTSG_06849"/>
<reference evidence="3" key="1">
    <citation type="submission" date="2009-08" db="EMBL/GenBank/DDBJ databases">
        <title>Annotation of Salpingoeca rosetta.</title>
        <authorList>
            <consortium name="The Broad Institute Genome Sequencing Platform"/>
            <person name="Russ C."/>
            <person name="Cuomo C."/>
            <person name="Burger G."/>
            <person name="Gray M.W."/>
            <person name="Holland P.W.H."/>
            <person name="King N."/>
            <person name="Lang F.B.F."/>
            <person name="Roger A.J."/>
            <person name="Ruiz-Trillo I."/>
            <person name="Young S.K."/>
            <person name="Zeng Q."/>
            <person name="Gargeya S."/>
            <person name="Alvarado L."/>
            <person name="Berlin A."/>
            <person name="Chapman S.B."/>
            <person name="Chen Z."/>
            <person name="Freedman E."/>
            <person name="Gellesch M."/>
            <person name="Goldberg J."/>
            <person name="Griggs A."/>
            <person name="Gujja S."/>
            <person name="Heilman E."/>
            <person name="Heiman D."/>
            <person name="Howarth C."/>
            <person name="Mehta T."/>
            <person name="Neiman D."/>
            <person name="Pearson M."/>
            <person name="Roberts A."/>
            <person name="Saif S."/>
            <person name="Shea T."/>
            <person name="Shenoy N."/>
            <person name="Sisk P."/>
            <person name="Stolte C."/>
            <person name="Sykes S."/>
            <person name="White J."/>
            <person name="Yandava C."/>
            <person name="Haas B."/>
            <person name="Nusbaum C."/>
            <person name="Birren B."/>
        </authorList>
    </citation>
    <scope>NUCLEOTIDE SEQUENCE [LARGE SCALE GENOMIC DNA]</scope>
    <source>
        <strain evidence="3">ATCC 50818</strain>
    </source>
</reference>
<keyword evidence="2" id="KW-0732">Signal</keyword>
<name>F2UEZ6_SALR5</name>
<keyword evidence="4" id="KW-1185">Reference proteome</keyword>
<dbReference type="EMBL" id="GL832971">
    <property type="protein sequence ID" value="EGD75196.1"/>
    <property type="molecule type" value="Genomic_DNA"/>
</dbReference>
<proteinExistence type="predicted"/>
<dbReference type="GeneID" id="16072809"/>
<gene>
    <name evidence="3" type="ORF">PTSG_06849</name>
</gene>
<sequence length="363" mass="41721">MRMRVTAAVLLAVLLAIAACLWLLVAVTATMLDGLESHEGVDPYTEDACPAEWKWHNLTMFKELASFSVFPLAPRRAAWIDSPGLMVWPKSLARLILRNHSSDTCLMGSKHSQLASSVCPVKNSASDRTQWRWSGLELLELLLALSPLIALPMVWLMRQVFLFNNRNCEENRAAWSTLIPRHLSAILVCNTFTSSALLFTLHHLRGQYQESDWIAVLVFQLIFYAIGLMVLLVVAQMLRDGMRRVLYNTADPHDALFEHMHVFIAEENEGDEDEDEGDWEEDEWDVDDDDDEQDALFQMAQPWPQDGMGPHLLPVPRWLVLRWRRQRRDDDQRARPDEDIHRRLGWVCLRVGTPLRTSILCDV</sequence>
<protein>
    <submittedName>
        <fullName evidence="3">Uncharacterized protein</fullName>
    </submittedName>
</protein>
<dbReference type="AlphaFoldDB" id="F2UEZ6"/>
<keyword evidence="1" id="KW-0812">Transmembrane</keyword>
<feature type="transmembrane region" description="Helical" evidence="1">
    <location>
        <begin position="138"/>
        <end position="157"/>
    </location>
</feature>
<feature type="signal peptide" evidence="2">
    <location>
        <begin position="1"/>
        <end position="29"/>
    </location>
</feature>
<evidence type="ECO:0000313" key="4">
    <source>
        <dbReference type="Proteomes" id="UP000007799"/>
    </source>
</evidence>
<feature type="transmembrane region" description="Helical" evidence="1">
    <location>
        <begin position="213"/>
        <end position="234"/>
    </location>
</feature>
<organism evidence="4">
    <name type="scientific">Salpingoeca rosetta (strain ATCC 50818 / BSB-021)</name>
    <dbReference type="NCBI Taxonomy" id="946362"/>
    <lineage>
        <taxon>Eukaryota</taxon>
        <taxon>Choanoflagellata</taxon>
        <taxon>Craspedida</taxon>
        <taxon>Salpingoecidae</taxon>
        <taxon>Salpingoeca</taxon>
    </lineage>
</organism>
<keyword evidence="1" id="KW-1133">Transmembrane helix</keyword>
<dbReference type="InParanoid" id="F2UEZ6"/>
<evidence type="ECO:0000256" key="2">
    <source>
        <dbReference type="SAM" id="SignalP"/>
    </source>
</evidence>
<feature type="chain" id="PRO_5003287437" evidence="2">
    <location>
        <begin position="30"/>
        <end position="363"/>
    </location>
</feature>
<keyword evidence="1" id="KW-0472">Membrane</keyword>
<evidence type="ECO:0000256" key="1">
    <source>
        <dbReference type="SAM" id="Phobius"/>
    </source>
</evidence>
<evidence type="ECO:0000313" key="3">
    <source>
        <dbReference type="EMBL" id="EGD75196.1"/>
    </source>
</evidence>
<accession>F2UEZ6</accession>
<dbReference type="RefSeq" id="XP_004992249.1">
    <property type="nucleotide sequence ID" value="XM_004992192.1"/>
</dbReference>
<dbReference type="PROSITE" id="PS51257">
    <property type="entry name" value="PROKAR_LIPOPROTEIN"/>
    <property type="match status" value="1"/>
</dbReference>
<dbReference type="Proteomes" id="UP000007799">
    <property type="component" value="Unassembled WGS sequence"/>
</dbReference>